<dbReference type="Gene3D" id="2.160.20.120">
    <property type="match status" value="1"/>
</dbReference>
<dbReference type="EMBL" id="JAOTGU010000005">
    <property type="protein sequence ID" value="MDB6261980.1"/>
    <property type="molecule type" value="Genomic_DNA"/>
</dbReference>
<feature type="domain" description="DUF4097" evidence="1">
    <location>
        <begin position="40"/>
        <end position="188"/>
    </location>
</feature>
<reference evidence="2" key="2">
    <citation type="submission" date="2022-10" db="EMBL/GenBank/DDBJ databases">
        <authorList>
            <person name="Kostovova I."/>
            <person name="Moravkova M."/>
            <person name="Pechar R."/>
        </authorList>
    </citation>
    <scope>NUCLEOTIDE SEQUENCE</scope>
    <source>
        <strain evidence="2">M356A</strain>
    </source>
</reference>
<protein>
    <submittedName>
        <fullName evidence="2">DUF4097 domain-containing protein</fullName>
    </submittedName>
</protein>
<dbReference type="RefSeq" id="WP_260210838.1">
    <property type="nucleotide sequence ID" value="NZ_RIUC01000002.1"/>
</dbReference>
<evidence type="ECO:0000313" key="2">
    <source>
        <dbReference type="EMBL" id="MDB6261980.1"/>
    </source>
</evidence>
<dbReference type="Proteomes" id="UP001143700">
    <property type="component" value="Unassembled WGS sequence"/>
</dbReference>
<reference evidence="2" key="1">
    <citation type="journal article" date="2022" name="Microorganisms">
        <title>Antibiotic Susceptibility, Resistance Gene Determinants and Corresponding Genomic Regions in Lactobacillus amylovorus Isolates Derived from Wild Boars and Domestic Pigs.</title>
        <authorList>
            <person name="Moravkova M."/>
            <person name="Kostovova I."/>
            <person name="Kavanova K."/>
            <person name="Pechar R."/>
            <person name="Stanek S."/>
            <person name="Brychta A."/>
            <person name="Zeman M."/>
            <person name="Kubasova T."/>
        </authorList>
    </citation>
    <scope>NUCLEOTIDE SEQUENCE</scope>
    <source>
        <strain evidence="2">M356A</strain>
    </source>
</reference>
<evidence type="ECO:0000259" key="1">
    <source>
        <dbReference type="Pfam" id="PF13349"/>
    </source>
</evidence>
<gene>
    <name evidence="2" type="ORF">ODV15_05310</name>
</gene>
<dbReference type="InterPro" id="IPR025164">
    <property type="entry name" value="Toastrack_DUF4097"/>
</dbReference>
<comment type="caution">
    <text evidence="2">The sequence shown here is derived from an EMBL/GenBank/DDBJ whole genome shotgun (WGS) entry which is preliminary data.</text>
</comment>
<accession>A0A9X3W8R8</accession>
<evidence type="ECO:0000313" key="3">
    <source>
        <dbReference type="Proteomes" id="UP001143700"/>
    </source>
</evidence>
<dbReference type="AlphaFoldDB" id="A0A9X3W8R8"/>
<organism evidence="2 3">
    <name type="scientific">Lactobacillus amylovorus</name>
    <dbReference type="NCBI Taxonomy" id="1604"/>
    <lineage>
        <taxon>Bacteria</taxon>
        <taxon>Bacillati</taxon>
        <taxon>Bacillota</taxon>
        <taxon>Bacilli</taxon>
        <taxon>Lactobacillales</taxon>
        <taxon>Lactobacillaceae</taxon>
        <taxon>Lactobacillus</taxon>
    </lineage>
</organism>
<dbReference type="Pfam" id="PF13349">
    <property type="entry name" value="DUF4097"/>
    <property type="match status" value="1"/>
</dbReference>
<proteinExistence type="predicted"/>
<name>A0A9X3W8R8_LACAM</name>
<sequence length="217" mass="24034">MRKMLILIFIVVIAIGGVYFLYNSNDIKTVNKNFSVESFEQIKVDNSIDNIRLVTGDRYSVSYTGQEKLEPSVKVKNGILTIDSPERSITINGSIFNVKKLKQELIIEMPKQELKYLSIDTSNGNISADHLEVQKGKIDTSNGSINIKNLVMKNEFEIDTSNGTVKVGKTNAAGYDLSTSNGHITVEGKNKSDEFEKNTSAENVLSIDTSNGNIYVN</sequence>